<dbReference type="RefSeq" id="WP_210900998.1">
    <property type="nucleotide sequence ID" value="NZ_CP071696.1"/>
</dbReference>
<name>A0A975FNJ8_9MICO</name>
<sequence>MFSASSGAGGLVLRAERGPGRPGGPKRPGAEAPGFTDDAGELVVPDEEASGVDAEARARARRIAARLAVPRPKRDATARRGAGELGSLPYRGGSDEIDLDRTIEVLAERPVPEDEDIVVRDRIRTRRSVVLAVDVSGSMRGERVKTAGAVVGALAGELERDDLGVIAFWSDAAVLLGLGERIEPMTLLDRVLRMPAKGLTNVAFPLELAARQLARVPARDARVLLLSDCVHNAGPDPRPLAARLPRLDVLLDASGEQDAELGRELAAAGRGMFRRVRGYRDVAPALSAIFGG</sequence>
<feature type="compositionally biased region" description="Basic and acidic residues" evidence="1">
    <location>
        <begin position="72"/>
        <end position="82"/>
    </location>
</feature>
<organism evidence="3 4">
    <name type="scientific">Agromyces archimandritae</name>
    <dbReference type="NCBI Taxonomy" id="2781962"/>
    <lineage>
        <taxon>Bacteria</taxon>
        <taxon>Bacillati</taxon>
        <taxon>Actinomycetota</taxon>
        <taxon>Actinomycetes</taxon>
        <taxon>Micrococcales</taxon>
        <taxon>Microbacteriaceae</taxon>
        <taxon>Agromyces</taxon>
    </lineage>
</organism>
<evidence type="ECO:0000259" key="2">
    <source>
        <dbReference type="PROSITE" id="PS50234"/>
    </source>
</evidence>
<keyword evidence="4" id="KW-1185">Reference proteome</keyword>
<dbReference type="CDD" id="cd00198">
    <property type="entry name" value="vWFA"/>
    <property type="match status" value="1"/>
</dbReference>
<dbReference type="PROSITE" id="PS50234">
    <property type="entry name" value="VWFA"/>
    <property type="match status" value="1"/>
</dbReference>
<dbReference type="Pfam" id="PF13519">
    <property type="entry name" value="VWA_2"/>
    <property type="match status" value="1"/>
</dbReference>
<dbReference type="AlphaFoldDB" id="A0A975FNJ8"/>
<dbReference type="InterPro" id="IPR036465">
    <property type="entry name" value="vWFA_dom_sf"/>
</dbReference>
<dbReference type="SUPFAM" id="SSF53300">
    <property type="entry name" value="vWA-like"/>
    <property type="match status" value="1"/>
</dbReference>
<dbReference type="Gene3D" id="3.40.50.410">
    <property type="entry name" value="von Willebrand factor, type A domain"/>
    <property type="match status" value="1"/>
</dbReference>
<gene>
    <name evidence="3" type="ORF">G127AT_05880</name>
</gene>
<evidence type="ECO:0000256" key="1">
    <source>
        <dbReference type="SAM" id="MobiDB-lite"/>
    </source>
</evidence>
<feature type="region of interest" description="Disordered" evidence="1">
    <location>
        <begin position="70"/>
        <end position="91"/>
    </location>
</feature>
<feature type="region of interest" description="Disordered" evidence="1">
    <location>
        <begin position="1"/>
        <end position="55"/>
    </location>
</feature>
<evidence type="ECO:0000313" key="3">
    <source>
        <dbReference type="EMBL" id="QTX05733.1"/>
    </source>
</evidence>
<accession>A0A975FNJ8</accession>
<evidence type="ECO:0000313" key="4">
    <source>
        <dbReference type="Proteomes" id="UP000671914"/>
    </source>
</evidence>
<dbReference type="KEGG" id="aarc:G127AT_05880"/>
<dbReference type="Proteomes" id="UP000671914">
    <property type="component" value="Chromosome"/>
</dbReference>
<reference evidence="3" key="1">
    <citation type="submission" date="2021-03" db="EMBL/GenBank/DDBJ databases">
        <title>Agromyces archimandritus sp. nov., isolated from the cockroach Archimandrita tessellata.</title>
        <authorList>
            <person name="Guzman J."/>
            <person name="Ortuzar M."/>
            <person name="Poehlein A."/>
            <person name="Daniel R."/>
            <person name="Trujillo M."/>
            <person name="Vilcinskas A."/>
        </authorList>
    </citation>
    <scope>NUCLEOTIDE SEQUENCE</scope>
    <source>
        <strain evidence="3">G127AT</strain>
    </source>
</reference>
<proteinExistence type="predicted"/>
<feature type="domain" description="VWFA" evidence="2">
    <location>
        <begin position="128"/>
        <end position="255"/>
    </location>
</feature>
<feature type="compositionally biased region" description="Acidic residues" evidence="1">
    <location>
        <begin position="38"/>
        <end position="50"/>
    </location>
</feature>
<dbReference type="EMBL" id="CP071696">
    <property type="protein sequence ID" value="QTX05733.1"/>
    <property type="molecule type" value="Genomic_DNA"/>
</dbReference>
<protein>
    <submittedName>
        <fullName evidence="3">VWA domain-containing protein</fullName>
    </submittedName>
</protein>
<dbReference type="InterPro" id="IPR002035">
    <property type="entry name" value="VWF_A"/>
</dbReference>